<dbReference type="AlphaFoldDB" id="A0A1Y2C2H9"/>
<evidence type="ECO:0000313" key="3">
    <source>
        <dbReference type="Proteomes" id="UP000193642"/>
    </source>
</evidence>
<keyword evidence="1" id="KW-0812">Transmembrane</keyword>
<dbReference type="InterPro" id="IPR013761">
    <property type="entry name" value="SAM/pointed_sf"/>
</dbReference>
<evidence type="ECO:0000256" key="1">
    <source>
        <dbReference type="SAM" id="Phobius"/>
    </source>
</evidence>
<feature type="transmembrane region" description="Helical" evidence="1">
    <location>
        <begin position="6"/>
        <end position="30"/>
    </location>
</feature>
<evidence type="ECO:0000313" key="2">
    <source>
        <dbReference type="EMBL" id="ORY41087.1"/>
    </source>
</evidence>
<accession>A0A1Y2C2H9</accession>
<dbReference type="Gene3D" id="1.10.150.50">
    <property type="entry name" value="Transcription Factor, Ets-1"/>
    <property type="match status" value="1"/>
</dbReference>
<feature type="transmembrane region" description="Helical" evidence="1">
    <location>
        <begin position="42"/>
        <end position="61"/>
    </location>
</feature>
<sequence length="298" mass="33334">MHPFTASTLQGVLCGFIMTPLLGAIPLVYIDKEELTWYFLRGYSIACFLYATLFFVLGPVLVNLQASGSIAQNVSWEFYNIGGVILGSIFLIIGVCTYISSHWLIHKRERKVTLYESPFMPIISNASPEPELSQNNSTPLPNRLETAISNSPPVLIAMSERLASGQEKGLVTENSLFNCMTIQQAASNSKLVEVIVGTNNDYVLFGELPLPAVPSMWSVLQVVTWASKNGATEAILDFIKRNNLDGHAFLMIIVDDFMFPSMGHRIRFGNALEKLRRINEEQLRTREDSFPPQYAELY</sequence>
<keyword evidence="1" id="KW-1133">Transmembrane helix</keyword>
<feature type="transmembrane region" description="Helical" evidence="1">
    <location>
        <begin position="81"/>
        <end position="105"/>
    </location>
</feature>
<dbReference type="EMBL" id="MCGO01000033">
    <property type="protein sequence ID" value="ORY41087.1"/>
    <property type="molecule type" value="Genomic_DNA"/>
</dbReference>
<gene>
    <name evidence="2" type="ORF">BCR33DRAFT_767819</name>
</gene>
<keyword evidence="1" id="KW-0472">Membrane</keyword>
<protein>
    <submittedName>
        <fullName evidence="2">Uncharacterized protein</fullName>
    </submittedName>
</protein>
<keyword evidence="3" id="KW-1185">Reference proteome</keyword>
<dbReference type="Proteomes" id="UP000193642">
    <property type="component" value="Unassembled WGS sequence"/>
</dbReference>
<proteinExistence type="predicted"/>
<name>A0A1Y2C2H9_9FUNG</name>
<reference evidence="2 3" key="1">
    <citation type="submission" date="2016-07" db="EMBL/GenBank/DDBJ databases">
        <title>Pervasive Adenine N6-methylation of Active Genes in Fungi.</title>
        <authorList>
            <consortium name="DOE Joint Genome Institute"/>
            <person name="Mondo S.J."/>
            <person name="Dannebaum R.O."/>
            <person name="Kuo R.C."/>
            <person name="Labutti K."/>
            <person name="Haridas S."/>
            <person name="Kuo A."/>
            <person name="Salamov A."/>
            <person name="Ahrendt S.R."/>
            <person name="Lipzen A."/>
            <person name="Sullivan W."/>
            <person name="Andreopoulos W.B."/>
            <person name="Clum A."/>
            <person name="Lindquist E."/>
            <person name="Daum C."/>
            <person name="Ramamoorthy G.K."/>
            <person name="Gryganskyi A."/>
            <person name="Culley D."/>
            <person name="Magnuson J.K."/>
            <person name="James T.Y."/>
            <person name="O'Malley M.A."/>
            <person name="Stajich J.E."/>
            <person name="Spatafora J.W."/>
            <person name="Visel A."/>
            <person name="Grigoriev I.V."/>
        </authorList>
    </citation>
    <scope>NUCLEOTIDE SEQUENCE [LARGE SCALE GENOMIC DNA]</scope>
    <source>
        <strain evidence="2 3">JEL800</strain>
    </source>
</reference>
<dbReference type="OrthoDB" id="2158305at2759"/>
<organism evidence="2 3">
    <name type="scientific">Rhizoclosmatium globosum</name>
    <dbReference type="NCBI Taxonomy" id="329046"/>
    <lineage>
        <taxon>Eukaryota</taxon>
        <taxon>Fungi</taxon>
        <taxon>Fungi incertae sedis</taxon>
        <taxon>Chytridiomycota</taxon>
        <taxon>Chytridiomycota incertae sedis</taxon>
        <taxon>Chytridiomycetes</taxon>
        <taxon>Chytridiales</taxon>
        <taxon>Chytriomycetaceae</taxon>
        <taxon>Rhizoclosmatium</taxon>
    </lineage>
</organism>
<dbReference type="SUPFAM" id="SSF47769">
    <property type="entry name" value="SAM/Pointed domain"/>
    <property type="match status" value="1"/>
</dbReference>
<comment type="caution">
    <text evidence="2">The sequence shown here is derived from an EMBL/GenBank/DDBJ whole genome shotgun (WGS) entry which is preliminary data.</text>
</comment>